<accession>A0A1I7X6Q4</accession>
<dbReference type="Gene3D" id="2.120.10.30">
    <property type="entry name" value="TolB, C-terminal domain"/>
    <property type="match status" value="1"/>
</dbReference>
<feature type="region of interest" description="Disordered" evidence="4">
    <location>
        <begin position="405"/>
        <end position="434"/>
    </location>
</feature>
<keyword evidence="2" id="KW-0863">Zinc-finger</keyword>
<evidence type="ECO:0000259" key="5">
    <source>
        <dbReference type="PROSITE" id="PS50119"/>
    </source>
</evidence>
<dbReference type="SUPFAM" id="SSF57845">
    <property type="entry name" value="B-box zinc-binding domain"/>
    <property type="match status" value="1"/>
</dbReference>
<dbReference type="SUPFAM" id="SSF101898">
    <property type="entry name" value="NHL repeat"/>
    <property type="match status" value="1"/>
</dbReference>
<evidence type="ECO:0000313" key="7">
    <source>
        <dbReference type="WBParaSite" id="Hba_13298"/>
    </source>
</evidence>
<proteinExistence type="predicted"/>
<dbReference type="Pfam" id="PF00643">
    <property type="entry name" value="zf-B_box"/>
    <property type="match status" value="1"/>
</dbReference>
<dbReference type="InterPro" id="IPR011042">
    <property type="entry name" value="6-blade_b-propeller_TolB-like"/>
</dbReference>
<protein>
    <submittedName>
        <fullName evidence="7">B box-type domain-containing protein</fullName>
    </submittedName>
</protein>
<keyword evidence="6" id="KW-1185">Reference proteome</keyword>
<dbReference type="InterPro" id="IPR001258">
    <property type="entry name" value="NHL_repeat"/>
</dbReference>
<evidence type="ECO:0000256" key="1">
    <source>
        <dbReference type="ARBA" id="ARBA00022737"/>
    </source>
</evidence>
<dbReference type="SMART" id="SM00336">
    <property type="entry name" value="BBOX"/>
    <property type="match status" value="2"/>
</dbReference>
<dbReference type="CDD" id="cd14959">
    <property type="entry name" value="NHL_brat_like"/>
    <property type="match status" value="1"/>
</dbReference>
<dbReference type="GO" id="GO:0061630">
    <property type="term" value="F:ubiquitin protein ligase activity"/>
    <property type="evidence" value="ECO:0007669"/>
    <property type="project" value="TreeGrafter"/>
</dbReference>
<dbReference type="Gene3D" id="3.30.160.60">
    <property type="entry name" value="Classic Zinc Finger"/>
    <property type="match status" value="1"/>
</dbReference>
<dbReference type="InterPro" id="IPR047153">
    <property type="entry name" value="TRIM45/56/19-like"/>
</dbReference>
<evidence type="ECO:0000256" key="3">
    <source>
        <dbReference type="SAM" id="Coils"/>
    </source>
</evidence>
<dbReference type="SMART" id="SM00502">
    <property type="entry name" value="BBC"/>
    <property type="match status" value="1"/>
</dbReference>
<organism evidence="6 7">
    <name type="scientific">Heterorhabditis bacteriophora</name>
    <name type="common">Entomopathogenic nematode worm</name>
    <dbReference type="NCBI Taxonomy" id="37862"/>
    <lineage>
        <taxon>Eukaryota</taxon>
        <taxon>Metazoa</taxon>
        <taxon>Ecdysozoa</taxon>
        <taxon>Nematoda</taxon>
        <taxon>Chromadorea</taxon>
        <taxon>Rhabditida</taxon>
        <taxon>Rhabditina</taxon>
        <taxon>Rhabditomorpha</taxon>
        <taxon>Strongyloidea</taxon>
        <taxon>Heterorhabditidae</taxon>
        <taxon>Heterorhabditis</taxon>
    </lineage>
</organism>
<dbReference type="WBParaSite" id="Hba_13298">
    <property type="protein sequence ID" value="Hba_13298"/>
    <property type="gene ID" value="Hba_13298"/>
</dbReference>
<feature type="region of interest" description="Disordered" evidence="4">
    <location>
        <begin position="356"/>
        <end position="389"/>
    </location>
</feature>
<keyword evidence="2" id="KW-0479">Metal-binding</keyword>
<keyword evidence="2" id="KW-0862">Zinc</keyword>
<sequence length="858" mass="94326">MCEDCIIAQLDGRREAQKAQELSIRDTDCELEMPKLKERPTPPGVIRCPICSQESHVGNDVRYVHTMLLDYVRLAENEDIRGERRCRACKSEQPSVAVCKQCQSDLCSNCLTAHGVMRMFDGHEVMTYAEMEQLGQRGDVRPVQCPTHAMPFKMLCATCEALGCKMCLEMEHLNHKVIDVNERVVTAIQAEIKCLSDKVDKKWRDSMAEWSAIPDRSATLHEQFEIARARLEMSFDELGKALEEAKSRKLTELEEARQKQEQGIEDLYRKMNLNEARVSDALSFSRRLVEKSNGMELLASRRKVVQQLNNLSHTMPALGIQVELEFQPLPKKQLDGQLNSICGTVVGRMVSASVKDQPAVPQQTTEFPSSQRISLDNTGDWGRTNGHSNAELGAIGVERKKLSNTRAPDAFGWPPSSHPPDLPSPSPPMPPKDVPPLNFGTSGTQPPITPAGSSNGVLGNAAATIYNNYQWPPSSNPPLAADLRDLRLNPFGTPNPAVLAAQQLKLAQAAQAAILLQNNGIVSNNPNLMMQARLRSLAPGVDPLLGLGNLTIGPGDGPLGQHRTSPQMDVPPAGRVPELKIHSVFGTSQQGSTIRELHCPSGFCLSENDDILIADTNNHRVVVCGPPHPWKIGRPGTDDGQLCFPRKVVAVKGDATRYIVLDKGVDGKTRAQMFDARGDFIKRINMVALVPRGGIEVSAASCTASGHLLLVDTSAVVYCIDVDIPRVVFWFDASSHLGEASDVAIYEKNVYITDFKHHCVQVFNTDGQFIRKLGEPSQTPYPIGIDVSKNGDVLVADTHGNHLHVVVFTPEGSLQQSFTHNEFRLSRCVGLRVAGSGHVVTLCKHNHTLFVFKPLYIR</sequence>
<evidence type="ECO:0000256" key="2">
    <source>
        <dbReference type="PROSITE-ProRule" id="PRU00024"/>
    </source>
</evidence>
<dbReference type="PANTHER" id="PTHR25462">
    <property type="entry name" value="BONUS, ISOFORM C-RELATED"/>
    <property type="match status" value="1"/>
</dbReference>
<feature type="compositionally biased region" description="Polar residues" evidence="4">
    <location>
        <begin position="360"/>
        <end position="377"/>
    </location>
</feature>
<dbReference type="GO" id="GO:0005654">
    <property type="term" value="C:nucleoplasm"/>
    <property type="evidence" value="ECO:0007669"/>
    <property type="project" value="TreeGrafter"/>
</dbReference>
<reference evidence="7" key="1">
    <citation type="submission" date="2016-11" db="UniProtKB">
        <authorList>
            <consortium name="WormBaseParasite"/>
        </authorList>
    </citation>
    <scope>IDENTIFICATION</scope>
</reference>
<feature type="domain" description="B box-type" evidence="5">
    <location>
        <begin position="140"/>
        <end position="180"/>
    </location>
</feature>
<dbReference type="Pfam" id="PF01436">
    <property type="entry name" value="NHL"/>
    <property type="match status" value="2"/>
</dbReference>
<dbReference type="InterPro" id="IPR003649">
    <property type="entry name" value="Bbox_C"/>
</dbReference>
<dbReference type="GO" id="GO:0008270">
    <property type="term" value="F:zinc ion binding"/>
    <property type="evidence" value="ECO:0007669"/>
    <property type="project" value="UniProtKB-KW"/>
</dbReference>
<dbReference type="PROSITE" id="PS50119">
    <property type="entry name" value="ZF_BBOX"/>
    <property type="match status" value="2"/>
</dbReference>
<feature type="compositionally biased region" description="Pro residues" evidence="4">
    <location>
        <begin position="416"/>
        <end position="434"/>
    </location>
</feature>
<feature type="coiled-coil region" evidence="3">
    <location>
        <begin position="228"/>
        <end position="270"/>
    </location>
</feature>
<dbReference type="AlphaFoldDB" id="A0A1I7X6Q4"/>
<evidence type="ECO:0000256" key="4">
    <source>
        <dbReference type="SAM" id="MobiDB-lite"/>
    </source>
</evidence>
<dbReference type="Proteomes" id="UP000095283">
    <property type="component" value="Unplaced"/>
</dbReference>
<feature type="domain" description="B box-type" evidence="5">
    <location>
        <begin position="81"/>
        <end position="128"/>
    </location>
</feature>
<keyword evidence="1" id="KW-0677">Repeat</keyword>
<keyword evidence="3" id="KW-0175">Coiled coil</keyword>
<name>A0A1I7X6Q4_HETBA</name>
<evidence type="ECO:0000313" key="6">
    <source>
        <dbReference type="Proteomes" id="UP000095283"/>
    </source>
</evidence>
<dbReference type="PANTHER" id="PTHR25462:SF296">
    <property type="entry name" value="MEIOTIC P26, ISOFORM F"/>
    <property type="match status" value="1"/>
</dbReference>
<dbReference type="InterPro" id="IPR000315">
    <property type="entry name" value="Znf_B-box"/>
</dbReference>